<dbReference type="Proteomes" id="UP000033881">
    <property type="component" value="Unassembled WGS sequence"/>
</dbReference>
<evidence type="ECO:0000313" key="1">
    <source>
        <dbReference type="EMBL" id="KKR00113.1"/>
    </source>
</evidence>
<proteinExistence type="predicted"/>
<dbReference type="EMBL" id="LBWB01000016">
    <property type="protein sequence ID" value="KKR00113.1"/>
    <property type="molecule type" value="Genomic_DNA"/>
</dbReference>
<organism evidence="1 2">
    <name type="scientific">Candidatus Woesebacteria bacterium GW2011_GWB1_39_12</name>
    <dbReference type="NCBI Taxonomy" id="1618574"/>
    <lineage>
        <taxon>Bacteria</taxon>
        <taxon>Candidatus Woeseibacteriota</taxon>
    </lineage>
</organism>
<evidence type="ECO:0000313" key="2">
    <source>
        <dbReference type="Proteomes" id="UP000033881"/>
    </source>
</evidence>
<accession>A0A0G0MAC7</accession>
<gene>
    <name evidence="1" type="ORF">UT24_C0016G0002</name>
</gene>
<comment type="caution">
    <text evidence="1">The sequence shown here is derived from an EMBL/GenBank/DDBJ whole genome shotgun (WGS) entry which is preliminary data.</text>
</comment>
<dbReference type="AlphaFoldDB" id="A0A0G0MAC7"/>
<name>A0A0G0MAC7_9BACT</name>
<dbReference type="STRING" id="1618574.UT24_C0016G0002"/>
<protein>
    <submittedName>
        <fullName evidence="1">Uncharacterized protein</fullName>
    </submittedName>
</protein>
<reference evidence="1 2" key="1">
    <citation type="journal article" date="2015" name="Nature">
        <title>rRNA introns, odd ribosomes, and small enigmatic genomes across a large radiation of phyla.</title>
        <authorList>
            <person name="Brown C.T."/>
            <person name="Hug L.A."/>
            <person name="Thomas B.C."/>
            <person name="Sharon I."/>
            <person name="Castelle C.J."/>
            <person name="Singh A."/>
            <person name="Wilkins M.J."/>
            <person name="Williams K.H."/>
            <person name="Banfield J.F."/>
        </authorList>
    </citation>
    <scope>NUCLEOTIDE SEQUENCE [LARGE SCALE GENOMIC DNA]</scope>
</reference>
<sequence>MPVFNPGVLYSDSRFKVTVHTYDVATASGNQTLTGAGFTPKAAVIFANISATVTHSIGLTNGTTHSVVLGNGAAGNFNSTDGSDICLQPASGNYALGALTFNSDGGVIAWTKQASPTGTANIYVMWFR</sequence>